<dbReference type="AlphaFoldDB" id="A0A543J2H6"/>
<keyword evidence="3" id="KW-1185">Reference proteome</keyword>
<sequence>MLKKLVVASATVAAAAGLGLATPAYANGPADVACVLTNTGNTHHHTANGLGILGALGLYDLLSNRNVDVNCDVDKQINNNHHVDSHKTGR</sequence>
<dbReference type="EMBL" id="VFPQ01000001">
    <property type="protein sequence ID" value="TQM77029.1"/>
    <property type="molecule type" value="Genomic_DNA"/>
</dbReference>
<feature type="chain" id="PRO_5022050118" evidence="1">
    <location>
        <begin position="27"/>
        <end position="90"/>
    </location>
</feature>
<evidence type="ECO:0000313" key="3">
    <source>
        <dbReference type="Proteomes" id="UP000319213"/>
    </source>
</evidence>
<feature type="signal peptide" evidence="1">
    <location>
        <begin position="1"/>
        <end position="26"/>
    </location>
</feature>
<accession>A0A543J2H6</accession>
<protein>
    <submittedName>
        <fullName evidence="2">Uncharacterized protein</fullName>
    </submittedName>
</protein>
<dbReference type="Proteomes" id="UP000319213">
    <property type="component" value="Unassembled WGS sequence"/>
</dbReference>
<gene>
    <name evidence="2" type="ORF">FHX40_3781</name>
</gene>
<evidence type="ECO:0000256" key="1">
    <source>
        <dbReference type="SAM" id="SignalP"/>
    </source>
</evidence>
<proteinExistence type="predicted"/>
<reference evidence="2 3" key="1">
    <citation type="submission" date="2019-06" db="EMBL/GenBank/DDBJ databases">
        <title>Sequencing the genomes of 1000 actinobacteria strains.</title>
        <authorList>
            <person name="Klenk H.-P."/>
        </authorList>
    </citation>
    <scope>NUCLEOTIDE SEQUENCE [LARGE SCALE GENOMIC DNA]</scope>
    <source>
        <strain evidence="2 3">DSM 43186</strain>
    </source>
</reference>
<comment type="caution">
    <text evidence="2">The sequence shown here is derived from an EMBL/GenBank/DDBJ whole genome shotgun (WGS) entry which is preliminary data.</text>
</comment>
<name>A0A543J2H6_9ACTN</name>
<evidence type="ECO:0000313" key="2">
    <source>
        <dbReference type="EMBL" id="TQM77029.1"/>
    </source>
</evidence>
<keyword evidence="1" id="KW-0732">Signal</keyword>
<organism evidence="2 3">
    <name type="scientific">Thermopolyspora flexuosa</name>
    <dbReference type="NCBI Taxonomy" id="103836"/>
    <lineage>
        <taxon>Bacteria</taxon>
        <taxon>Bacillati</taxon>
        <taxon>Actinomycetota</taxon>
        <taxon>Actinomycetes</taxon>
        <taxon>Streptosporangiales</taxon>
        <taxon>Streptosporangiaceae</taxon>
        <taxon>Thermopolyspora</taxon>
    </lineage>
</organism>